<feature type="compositionally biased region" description="Low complexity" evidence="13">
    <location>
        <begin position="377"/>
        <end position="389"/>
    </location>
</feature>
<evidence type="ECO:0000256" key="14">
    <source>
        <dbReference type="SAM" id="Phobius"/>
    </source>
</evidence>
<feature type="transmembrane region" description="Helical" evidence="14">
    <location>
        <begin position="433"/>
        <end position="455"/>
    </location>
</feature>
<dbReference type="GO" id="GO:0016012">
    <property type="term" value="C:sarcoglycan complex"/>
    <property type="evidence" value="ECO:0007669"/>
    <property type="project" value="InterPro"/>
</dbReference>
<feature type="compositionally biased region" description="Polar residues" evidence="13">
    <location>
        <begin position="86"/>
        <end position="96"/>
    </location>
</feature>
<evidence type="ECO:0000256" key="2">
    <source>
        <dbReference type="ARBA" id="ARBA00004274"/>
    </source>
</evidence>
<dbReference type="GO" id="GO:0042383">
    <property type="term" value="C:sarcolemma"/>
    <property type="evidence" value="ECO:0007669"/>
    <property type="project" value="UniProtKB-SubCell"/>
</dbReference>
<accession>A0A6I8TBK6</accession>
<dbReference type="PANTHER" id="PTHR12939:SF10">
    <property type="entry name" value="EG:4F1.1 PROTEIN"/>
    <property type="match status" value="1"/>
</dbReference>
<feature type="region of interest" description="Disordered" evidence="13">
    <location>
        <begin position="647"/>
        <end position="674"/>
    </location>
</feature>
<evidence type="ECO:0000256" key="5">
    <source>
        <dbReference type="ARBA" id="ARBA00022490"/>
    </source>
</evidence>
<sequence>MTIDDALSEGNQSSSVQSENVSRRENDCPYLSRPSTCVGSAGISLPAANHQQQRHPSSTAATSGAGNQPGSKPRPAFLRYYPDESSGATSAVDTTTSEEGFPQLFIRQVNWNFYTDCKEDQRPNCGTGGSSPPPTLPLLPQTEEALKLLREIDCNIVAVGGLGENGFATFLDNDNCSNTADQINNMSYYLRDGPRSLFFNPPPPQDSNSKPATERLHPITVEPSTSAASSNSSTLDSGRMLKRPLFGSNNNTSTLSGIGSSKPVASSLGGSSLYSSQPPRIIGSTSANFGPSGATPNKLFNEPDITANSLKITFRPSPTSSTATTTPTSTAPGSGTHHPVEPQMPTNRNGGNSALAGRAFPNSSAGSNVVHSNTSAGNNVHHSGNVVNSYGGDGSAGTRTADQAPPQHSSAVMAGSGPTGVQLTLYGWRKKCLYSVILILMIMIIINLALTLWILKVMEFSSDGMGQLKIVSGGIQLTGQAMVLDILRASSIRSKHGQPISIESSRNFSVNTRDSEGYLENQLFLGHDRLEVLANHFRVADTHGTSLFSVDRDEVTVGASSLRVEGEGGVIFRDSIQTPLVRAEAGKDLKLESPTRSLEARATQEIFMQSRAGSIEANCLNDLKLHSVAGSIRLDASTIIMPNLRTAQAPSASSSGSSRDHSSGSSSTSTSSSSSHSKIYQLCACSNGKLFLAPAHSICTADDSAICR</sequence>
<keyword evidence="10" id="KW-1015">Disulfide bond</keyword>
<protein>
    <submittedName>
        <fullName evidence="15">Uncharacterized protein</fullName>
    </submittedName>
</protein>
<keyword evidence="11" id="KW-0325">Glycoprotein</keyword>
<dbReference type="InterPro" id="IPR039972">
    <property type="entry name" value="Sarcoglycan_gamma/delta/zeta"/>
</dbReference>
<dbReference type="InterPro" id="IPR006875">
    <property type="entry name" value="Sarcoglycan"/>
</dbReference>
<feature type="region of interest" description="Disordered" evidence="13">
    <location>
        <begin position="1"/>
        <end position="96"/>
    </location>
</feature>
<dbReference type="Proteomes" id="UP000008820">
    <property type="component" value="Chromosome 1"/>
</dbReference>
<dbReference type="InParanoid" id="A0A6I8TBK6"/>
<dbReference type="OrthoDB" id="8881719at2759"/>
<evidence type="ECO:0000313" key="16">
    <source>
        <dbReference type="Proteomes" id="UP000008820"/>
    </source>
</evidence>
<evidence type="ECO:0000256" key="11">
    <source>
        <dbReference type="ARBA" id="ARBA00023180"/>
    </source>
</evidence>
<feature type="compositionally biased region" description="Polar residues" evidence="13">
    <location>
        <begin position="49"/>
        <end position="70"/>
    </location>
</feature>
<gene>
    <name evidence="15" type="primary">5566101</name>
</gene>
<evidence type="ECO:0000256" key="4">
    <source>
        <dbReference type="ARBA" id="ARBA00022475"/>
    </source>
</evidence>
<dbReference type="PANTHER" id="PTHR12939">
    <property type="entry name" value="SARCOGLYCAN"/>
    <property type="match status" value="1"/>
</dbReference>
<comment type="similarity">
    <text evidence="3">Belongs to the sarcoglycan beta/delta/gamma/zeta family.</text>
</comment>
<evidence type="ECO:0000256" key="7">
    <source>
        <dbReference type="ARBA" id="ARBA00022968"/>
    </source>
</evidence>
<dbReference type="EnsemblMetazoa" id="AAEL005840-RB">
    <property type="protein sequence ID" value="AAEL005840-PB"/>
    <property type="gene ID" value="AAEL005840"/>
</dbReference>
<feature type="compositionally biased region" description="Low complexity" evidence="13">
    <location>
        <begin position="266"/>
        <end position="276"/>
    </location>
</feature>
<keyword evidence="4" id="KW-1003">Cell membrane</keyword>
<keyword evidence="7" id="KW-0735">Signal-anchor</keyword>
<evidence type="ECO:0000256" key="6">
    <source>
        <dbReference type="ARBA" id="ARBA00022692"/>
    </source>
</evidence>
<comment type="subcellular location">
    <subcellularLocation>
        <location evidence="2">Cell membrane</location>
        <location evidence="2">Sarcolemma</location>
        <topology evidence="2">Single-pass type II membrane protein</topology>
    </subcellularLocation>
    <subcellularLocation>
        <location evidence="1">Cytoplasm</location>
        <location evidence="1">Cytoskeleton</location>
    </subcellularLocation>
</comment>
<evidence type="ECO:0000313" key="15">
    <source>
        <dbReference type="EnsemblMetazoa" id="AAEL005840-PB"/>
    </source>
</evidence>
<feature type="region of interest" description="Disordered" evidence="13">
    <location>
        <begin position="220"/>
        <end position="279"/>
    </location>
</feature>
<keyword evidence="6 14" id="KW-0812">Transmembrane</keyword>
<evidence type="ECO:0000256" key="9">
    <source>
        <dbReference type="ARBA" id="ARBA00023136"/>
    </source>
</evidence>
<keyword evidence="5" id="KW-0963">Cytoplasm</keyword>
<feature type="compositionally biased region" description="Low complexity" evidence="13">
    <location>
        <begin position="651"/>
        <end position="674"/>
    </location>
</feature>
<evidence type="ECO:0000256" key="3">
    <source>
        <dbReference type="ARBA" id="ARBA00007574"/>
    </source>
</evidence>
<reference evidence="15 16" key="1">
    <citation type="submission" date="2017-06" db="EMBL/GenBank/DDBJ databases">
        <title>Aedes aegypti genome working group (AGWG) sequencing and assembly.</title>
        <authorList>
            <consortium name="Aedes aegypti Genome Working Group (AGWG)"/>
            <person name="Matthews B.J."/>
        </authorList>
    </citation>
    <scope>NUCLEOTIDE SEQUENCE [LARGE SCALE GENOMIC DNA]</scope>
    <source>
        <strain evidence="15 16">LVP_AGWG</strain>
    </source>
</reference>
<evidence type="ECO:0000256" key="12">
    <source>
        <dbReference type="ARBA" id="ARBA00023212"/>
    </source>
</evidence>
<feature type="compositionally biased region" description="Low complexity" evidence="13">
    <location>
        <begin position="316"/>
        <end position="336"/>
    </location>
</feature>
<reference evidence="15" key="2">
    <citation type="submission" date="2020-05" db="UniProtKB">
        <authorList>
            <consortium name="EnsemblMetazoa"/>
        </authorList>
    </citation>
    <scope>IDENTIFICATION</scope>
    <source>
        <strain evidence="15">LVP_AGWG</strain>
    </source>
</reference>
<feature type="compositionally biased region" description="Low complexity" evidence="13">
    <location>
        <begin position="11"/>
        <end position="20"/>
    </location>
</feature>
<evidence type="ECO:0000256" key="13">
    <source>
        <dbReference type="SAM" id="MobiDB-lite"/>
    </source>
</evidence>
<keyword evidence="12" id="KW-0206">Cytoskeleton</keyword>
<dbReference type="AlphaFoldDB" id="A0A6I8TBK6"/>
<keyword evidence="9 14" id="KW-0472">Membrane</keyword>
<proteinExistence type="inferred from homology"/>
<name>A0A6I8TBK6_AEDAE</name>
<feature type="compositionally biased region" description="Low complexity" evidence="13">
    <location>
        <begin position="224"/>
        <end position="234"/>
    </location>
</feature>
<dbReference type="GO" id="GO:0005856">
    <property type="term" value="C:cytoskeleton"/>
    <property type="evidence" value="ECO:0007669"/>
    <property type="project" value="UniProtKB-SubCell"/>
</dbReference>
<keyword evidence="16" id="KW-1185">Reference proteome</keyword>
<feature type="compositionally biased region" description="Polar residues" evidence="13">
    <location>
        <begin position="361"/>
        <end position="376"/>
    </location>
</feature>
<feature type="compositionally biased region" description="Polar residues" evidence="13">
    <location>
        <begin position="397"/>
        <end position="410"/>
    </location>
</feature>
<evidence type="ECO:0000256" key="10">
    <source>
        <dbReference type="ARBA" id="ARBA00023157"/>
    </source>
</evidence>
<keyword evidence="8 14" id="KW-1133">Transmembrane helix</keyword>
<feature type="region of interest" description="Disordered" evidence="13">
    <location>
        <begin position="312"/>
        <end position="413"/>
    </location>
</feature>
<organism evidence="15 16">
    <name type="scientific">Aedes aegypti</name>
    <name type="common">Yellowfever mosquito</name>
    <name type="synonym">Culex aegypti</name>
    <dbReference type="NCBI Taxonomy" id="7159"/>
    <lineage>
        <taxon>Eukaryota</taxon>
        <taxon>Metazoa</taxon>
        <taxon>Ecdysozoa</taxon>
        <taxon>Arthropoda</taxon>
        <taxon>Hexapoda</taxon>
        <taxon>Insecta</taxon>
        <taxon>Pterygota</taxon>
        <taxon>Neoptera</taxon>
        <taxon>Endopterygota</taxon>
        <taxon>Diptera</taxon>
        <taxon>Nematocera</taxon>
        <taxon>Culicoidea</taxon>
        <taxon>Culicidae</taxon>
        <taxon>Culicinae</taxon>
        <taxon>Aedini</taxon>
        <taxon>Aedes</taxon>
        <taxon>Stegomyia</taxon>
    </lineage>
</organism>
<dbReference type="Pfam" id="PF04790">
    <property type="entry name" value="Sarcoglycan_1"/>
    <property type="match status" value="1"/>
</dbReference>
<dbReference type="GO" id="GO:0060047">
    <property type="term" value="P:heart contraction"/>
    <property type="evidence" value="ECO:0007669"/>
    <property type="project" value="TreeGrafter"/>
</dbReference>
<evidence type="ECO:0000256" key="8">
    <source>
        <dbReference type="ARBA" id="ARBA00022989"/>
    </source>
</evidence>
<feature type="compositionally biased region" description="Polar residues" evidence="13">
    <location>
        <begin position="247"/>
        <end position="259"/>
    </location>
</feature>
<evidence type="ECO:0000256" key="1">
    <source>
        <dbReference type="ARBA" id="ARBA00004245"/>
    </source>
</evidence>